<proteinExistence type="predicted"/>
<accession>A0A2P2QKD8</accession>
<organism evidence="1">
    <name type="scientific">Rhizophora mucronata</name>
    <name type="common">Asiatic mangrove</name>
    <dbReference type="NCBI Taxonomy" id="61149"/>
    <lineage>
        <taxon>Eukaryota</taxon>
        <taxon>Viridiplantae</taxon>
        <taxon>Streptophyta</taxon>
        <taxon>Embryophyta</taxon>
        <taxon>Tracheophyta</taxon>
        <taxon>Spermatophyta</taxon>
        <taxon>Magnoliopsida</taxon>
        <taxon>eudicotyledons</taxon>
        <taxon>Gunneridae</taxon>
        <taxon>Pentapetalae</taxon>
        <taxon>rosids</taxon>
        <taxon>fabids</taxon>
        <taxon>Malpighiales</taxon>
        <taxon>Rhizophoraceae</taxon>
        <taxon>Rhizophora</taxon>
    </lineage>
</organism>
<evidence type="ECO:0000313" key="1">
    <source>
        <dbReference type="EMBL" id="MBX67456.1"/>
    </source>
</evidence>
<sequence>MKSFFLCINIRGLGL</sequence>
<name>A0A2P2QKD8_RHIMU</name>
<dbReference type="EMBL" id="GGEC01086972">
    <property type="protein sequence ID" value="MBX67456.1"/>
    <property type="molecule type" value="Transcribed_RNA"/>
</dbReference>
<reference evidence="1" key="1">
    <citation type="submission" date="2018-02" db="EMBL/GenBank/DDBJ databases">
        <title>Rhizophora mucronata_Transcriptome.</title>
        <authorList>
            <person name="Meera S.P."/>
            <person name="Sreeshan A."/>
            <person name="Augustine A."/>
        </authorList>
    </citation>
    <scope>NUCLEOTIDE SEQUENCE</scope>
    <source>
        <tissue evidence="1">Leaf</tissue>
    </source>
</reference>
<protein>
    <submittedName>
        <fullName evidence="1">Uncharacterized protein</fullName>
    </submittedName>
</protein>